<dbReference type="SUPFAM" id="SSF51735">
    <property type="entry name" value="NAD(P)-binding Rossmann-fold domains"/>
    <property type="match status" value="1"/>
</dbReference>
<evidence type="ECO:0000256" key="2">
    <source>
        <dbReference type="ARBA" id="ARBA00023002"/>
    </source>
</evidence>
<evidence type="ECO:0000259" key="4">
    <source>
        <dbReference type="Pfam" id="PF08501"/>
    </source>
</evidence>
<reference evidence="5 6" key="1">
    <citation type="submission" date="2023-09" db="EMBL/GenBank/DDBJ databases">
        <title>Xinfangfangia sedmenti sp. nov., isolated the sedment.</title>
        <authorList>
            <person name="Xu L."/>
        </authorList>
    </citation>
    <scope>NUCLEOTIDE SEQUENCE [LARGE SCALE GENOMIC DNA]</scope>
    <source>
        <strain evidence="5 6">LG-4</strain>
    </source>
</reference>
<dbReference type="Proteomes" id="UP001247754">
    <property type="component" value="Unassembled WGS sequence"/>
</dbReference>
<dbReference type="CDD" id="cd01065">
    <property type="entry name" value="NAD_bind_Shikimate_DH"/>
    <property type="match status" value="1"/>
</dbReference>
<dbReference type="SUPFAM" id="SSF53223">
    <property type="entry name" value="Aminoacid dehydrogenase-like, N-terminal domain"/>
    <property type="match status" value="1"/>
</dbReference>
<dbReference type="RefSeq" id="WP_310458044.1">
    <property type="nucleotide sequence ID" value="NZ_JAVKPH010000017.1"/>
</dbReference>
<name>A0ABU1FA87_9RHOB</name>
<dbReference type="EMBL" id="JAVKPH010000017">
    <property type="protein sequence ID" value="MDR5653805.1"/>
    <property type="molecule type" value="Genomic_DNA"/>
</dbReference>
<dbReference type="Gene3D" id="3.40.50.10860">
    <property type="entry name" value="Leucine Dehydrogenase, chain A, domain 1"/>
    <property type="match status" value="1"/>
</dbReference>
<organism evidence="5 6">
    <name type="scientific">Ruixingdingia sedimenti</name>
    <dbReference type="NCBI Taxonomy" id="3073604"/>
    <lineage>
        <taxon>Bacteria</taxon>
        <taxon>Pseudomonadati</taxon>
        <taxon>Pseudomonadota</taxon>
        <taxon>Alphaproteobacteria</taxon>
        <taxon>Rhodobacterales</taxon>
        <taxon>Paracoccaceae</taxon>
        <taxon>Ruixingdingia</taxon>
    </lineage>
</organism>
<dbReference type="InterPro" id="IPR022893">
    <property type="entry name" value="Shikimate_DH_fam"/>
</dbReference>
<dbReference type="PANTHER" id="PTHR21089">
    <property type="entry name" value="SHIKIMATE DEHYDROGENASE"/>
    <property type="match status" value="1"/>
</dbReference>
<evidence type="ECO:0000313" key="6">
    <source>
        <dbReference type="Proteomes" id="UP001247754"/>
    </source>
</evidence>
<dbReference type="PANTHER" id="PTHR21089:SF1">
    <property type="entry name" value="BIFUNCTIONAL 3-DEHYDROQUINATE DEHYDRATASE_SHIKIMATE DEHYDROGENASE, CHLOROPLASTIC"/>
    <property type="match status" value="1"/>
</dbReference>
<accession>A0ABU1FA87</accession>
<dbReference type="InterPro" id="IPR046346">
    <property type="entry name" value="Aminoacid_DH-like_N_sf"/>
</dbReference>
<keyword evidence="3" id="KW-0057">Aromatic amino acid biosynthesis</keyword>
<proteinExistence type="predicted"/>
<evidence type="ECO:0000313" key="5">
    <source>
        <dbReference type="EMBL" id="MDR5653805.1"/>
    </source>
</evidence>
<comment type="caution">
    <text evidence="5">The sequence shown here is derived from an EMBL/GenBank/DDBJ whole genome shotgun (WGS) entry which is preliminary data.</text>
</comment>
<protein>
    <submittedName>
        <fullName evidence="5">Shikimate dehydrogenase</fullName>
    </submittedName>
</protein>
<keyword evidence="3" id="KW-0028">Amino-acid biosynthesis</keyword>
<comment type="pathway">
    <text evidence="1">Metabolic intermediate biosynthesis; chorismate biosynthesis; chorismate from D-erythrose 4-phosphate and phosphoenolpyruvate: step 4/7.</text>
</comment>
<evidence type="ECO:0000256" key="3">
    <source>
        <dbReference type="ARBA" id="ARBA00023141"/>
    </source>
</evidence>
<feature type="domain" description="Shikimate dehydrogenase substrate binding N-terminal" evidence="4">
    <location>
        <begin position="16"/>
        <end position="98"/>
    </location>
</feature>
<dbReference type="InterPro" id="IPR036291">
    <property type="entry name" value="NAD(P)-bd_dom_sf"/>
</dbReference>
<evidence type="ECO:0000256" key="1">
    <source>
        <dbReference type="ARBA" id="ARBA00004871"/>
    </source>
</evidence>
<keyword evidence="6" id="KW-1185">Reference proteome</keyword>
<keyword evidence="2" id="KW-0560">Oxidoreductase</keyword>
<dbReference type="Gene3D" id="3.40.50.720">
    <property type="entry name" value="NAD(P)-binding Rossmann-like Domain"/>
    <property type="match status" value="1"/>
</dbReference>
<sequence>MPDMPFIDGDTRLYAIAGDPIRQTQTPQALNPRLAAGGANAVVVPLHVPAGRFADTARALMAMPNFHGLIVTYPFKAEALAVVDRVLPAAAHVGAINIMRRDGDGGWSGDILDGRGLVAGLAEGGVDLKGRRVLLIGTGGAGTAVAFAFAEAGAAALTLVDLDTARADRVAAGVAAAYPACRAARGAPHPAGHDLIVNATPMGMDPADPLPAAFARLDPATVVVDIVPKPPTPFVRQAQSFGCRTFDFRAMADGQRGEMMRFWGF</sequence>
<dbReference type="InterPro" id="IPR013708">
    <property type="entry name" value="Shikimate_DH-bd_N"/>
</dbReference>
<gene>
    <name evidence="5" type="ORF">RGD00_14410</name>
</gene>
<dbReference type="Pfam" id="PF08501">
    <property type="entry name" value="Shikimate_dh_N"/>
    <property type="match status" value="1"/>
</dbReference>